<evidence type="ECO:0000256" key="1">
    <source>
        <dbReference type="SAM" id="MobiDB-lite"/>
    </source>
</evidence>
<gene>
    <name evidence="3" type="ORF">M670_01870</name>
</gene>
<dbReference type="SUPFAM" id="SSF46689">
    <property type="entry name" value="Homeodomain-like"/>
    <property type="match status" value="1"/>
</dbReference>
<dbReference type="Proteomes" id="UP000027936">
    <property type="component" value="Unassembled WGS sequence"/>
</dbReference>
<comment type="caution">
    <text evidence="3">The sequence shown here is derived from an EMBL/GenBank/DDBJ whole genome shotgun (WGS) entry which is preliminary data.</text>
</comment>
<dbReference type="PANTHER" id="PTHR35004">
    <property type="entry name" value="TRANSPOSASE RV3428C-RELATED"/>
    <property type="match status" value="1"/>
</dbReference>
<proteinExistence type="predicted"/>
<dbReference type="SUPFAM" id="SSF53098">
    <property type="entry name" value="Ribonuclease H-like"/>
    <property type="match status" value="1"/>
</dbReference>
<protein>
    <submittedName>
        <fullName evidence="3">Transposase</fullName>
    </submittedName>
</protein>
<dbReference type="InterPro" id="IPR012337">
    <property type="entry name" value="RNaseH-like_sf"/>
</dbReference>
<dbReference type="PATRIC" id="fig|1348973.3.peg.1818"/>
<feature type="compositionally biased region" description="Basic and acidic residues" evidence="1">
    <location>
        <begin position="452"/>
        <end position="474"/>
    </location>
</feature>
<dbReference type="Pfam" id="PF00665">
    <property type="entry name" value="rve"/>
    <property type="match status" value="1"/>
</dbReference>
<feature type="domain" description="Integrase catalytic" evidence="2">
    <location>
        <begin position="190"/>
        <end position="361"/>
    </location>
</feature>
<dbReference type="InterPro" id="IPR009057">
    <property type="entry name" value="Homeodomain-like_sf"/>
</dbReference>
<dbReference type="Pfam" id="PF09299">
    <property type="entry name" value="Mu-transpos_C"/>
    <property type="match status" value="1"/>
</dbReference>
<dbReference type="GO" id="GO:0015074">
    <property type="term" value="P:DNA integration"/>
    <property type="evidence" value="ECO:0007669"/>
    <property type="project" value="InterPro"/>
</dbReference>
<dbReference type="GO" id="GO:0003676">
    <property type="term" value="F:nucleic acid binding"/>
    <property type="evidence" value="ECO:0007669"/>
    <property type="project" value="InterPro"/>
</dbReference>
<dbReference type="EMBL" id="JJRY01000006">
    <property type="protein sequence ID" value="KEF38659.1"/>
    <property type="molecule type" value="Genomic_DNA"/>
</dbReference>
<feature type="region of interest" description="Disordered" evidence="1">
    <location>
        <begin position="443"/>
        <end position="475"/>
    </location>
</feature>
<evidence type="ECO:0000313" key="3">
    <source>
        <dbReference type="EMBL" id="KEF38659.1"/>
    </source>
</evidence>
<name>A0A072NLY5_SCHAZ</name>
<evidence type="ECO:0000313" key="4">
    <source>
        <dbReference type="Proteomes" id="UP000027936"/>
    </source>
</evidence>
<dbReference type="InterPro" id="IPR015378">
    <property type="entry name" value="Transposase-like_Mu_C"/>
</dbReference>
<dbReference type="InterPro" id="IPR036397">
    <property type="entry name" value="RNaseH_sf"/>
</dbReference>
<organism evidence="3 4">
    <name type="scientific">Schinkia azotoformans MEV2011</name>
    <dbReference type="NCBI Taxonomy" id="1348973"/>
    <lineage>
        <taxon>Bacteria</taxon>
        <taxon>Bacillati</taxon>
        <taxon>Bacillota</taxon>
        <taxon>Bacilli</taxon>
        <taxon>Bacillales</taxon>
        <taxon>Bacillaceae</taxon>
        <taxon>Calidifontibacillus/Schinkia group</taxon>
        <taxon>Schinkia</taxon>
    </lineage>
</organism>
<sequence>MAGEICPAHCKFKFMDTYPFRIFVQLKLIYTHGKHMERSVIMRDQKKAEDAAVQRFQLIAPLLEEGLDTGKFKELKHQICKTSGLSERTIRRYLSQYRNDGFFGLKPKGKSTTQTKRGGIPPHILEQAILLRKEVPSRSIAQIIQILEWERLAEPGQIKRSTLQEKLQEKGYSSRQMRLYSQSGVAARRFQKRHRNQLWQSDIKYGPYLPIGPNGTNKQVYLVAIIDDATRFILHGAFYPTLDSRIVEDAFRQAIQKYGVPEAVYFDNGKQYRTRWMSRTCSKLGTRLIFARPYSAESKGKVERFNRVVDSFLSEVAVEKPDTLDRLNELFQVWLSECYQNKPHSALGEKISPESAYRSDRKPLRFVDPDLLADAFLHCETRKVDKSGCISFLDQKYEVGLSFIGRQVDVVYDPSDLEELTIEYEGYTPWKARKLIIGEKAGKRPPLPSHFQKQEAESSRLLKAAESKHQERQIEQAPAVTFRTVWKEDANNV</sequence>
<reference evidence="3 4" key="1">
    <citation type="submission" date="2014-04" db="EMBL/GenBank/DDBJ databases">
        <title>Draft genome sequence of Bacillus azotoformans MEV2011, a (co-) denitrifying strain unable to grow in the presence of oxygen.</title>
        <authorList>
            <person name="Nielsen M."/>
            <person name="Schreiber L."/>
            <person name="Finster K."/>
            <person name="Schramm A."/>
        </authorList>
    </citation>
    <scope>NUCLEOTIDE SEQUENCE [LARGE SCALE GENOMIC DNA]</scope>
    <source>
        <strain evidence="3 4">MEV2011</strain>
    </source>
</reference>
<dbReference type="InterPro" id="IPR001584">
    <property type="entry name" value="Integrase_cat-core"/>
</dbReference>
<evidence type="ECO:0000259" key="2">
    <source>
        <dbReference type="PROSITE" id="PS50994"/>
    </source>
</evidence>
<dbReference type="AlphaFoldDB" id="A0A072NLY5"/>
<dbReference type="Gene3D" id="3.30.420.10">
    <property type="entry name" value="Ribonuclease H-like superfamily/Ribonuclease H"/>
    <property type="match status" value="1"/>
</dbReference>
<dbReference type="PANTHER" id="PTHR35004:SF6">
    <property type="entry name" value="TRANSPOSASE"/>
    <property type="match status" value="1"/>
</dbReference>
<dbReference type="PROSITE" id="PS50994">
    <property type="entry name" value="INTEGRASE"/>
    <property type="match status" value="1"/>
</dbReference>
<accession>A0A072NLY5</accession>